<evidence type="ECO:0000313" key="1">
    <source>
        <dbReference type="EMBL" id="GAA2170398.1"/>
    </source>
</evidence>
<sequence length="398" mass="44868">MGLSAEGVAKIEELHELLARQTQIRDRWNMEELWGYLASLIAFVSSFKGEREGKAKELLARIILTEPSLVIFPVANVSWEGPPRRIGKKNIIGCLDDSFIEATKGLGGRAELHADEVAKYVNGLQHRMPRVGFAALVPGQRGLARAQAKRNLKLLVELTMLLIVDKSERNLWSLRGDTNRPGVRGITLDRKAIEEGLRISGDQVELYSSPLVIDALGNRGGVLWLGENPVPLEDLLRSDKIRGAVEECLTQRHSFLRRLHVAARWFADSYWASAQDDAALAAGVALDALLGSRAGLPGRAMKERYALLESDPRMRSKRAKEYEEIYSVRSLVAHGGESRKLSEGLYVRDMQESVTWTAWRVLEAHSTFSISSEKEYESLFEDIRWGTREWPWREHDEE</sequence>
<name>A0ABN3AJJ5_9ACTN</name>
<keyword evidence="2" id="KW-1185">Reference proteome</keyword>
<comment type="caution">
    <text evidence="1">The sequence shown here is derived from an EMBL/GenBank/DDBJ whole genome shotgun (WGS) entry which is preliminary data.</text>
</comment>
<evidence type="ECO:0008006" key="3">
    <source>
        <dbReference type="Google" id="ProtNLM"/>
    </source>
</evidence>
<evidence type="ECO:0000313" key="2">
    <source>
        <dbReference type="Proteomes" id="UP001501020"/>
    </source>
</evidence>
<gene>
    <name evidence="1" type="ORF">GCM10009727_94670</name>
</gene>
<organism evidence="1 2">
    <name type="scientific">Actinomadura napierensis</name>
    <dbReference type="NCBI Taxonomy" id="267854"/>
    <lineage>
        <taxon>Bacteria</taxon>
        <taxon>Bacillati</taxon>
        <taxon>Actinomycetota</taxon>
        <taxon>Actinomycetes</taxon>
        <taxon>Streptosporangiales</taxon>
        <taxon>Thermomonosporaceae</taxon>
        <taxon>Actinomadura</taxon>
    </lineage>
</organism>
<dbReference type="EMBL" id="BAAAMR010000195">
    <property type="protein sequence ID" value="GAA2170398.1"/>
    <property type="molecule type" value="Genomic_DNA"/>
</dbReference>
<reference evidence="1 2" key="1">
    <citation type="journal article" date="2019" name="Int. J. Syst. Evol. Microbiol.">
        <title>The Global Catalogue of Microorganisms (GCM) 10K type strain sequencing project: providing services to taxonomists for standard genome sequencing and annotation.</title>
        <authorList>
            <consortium name="The Broad Institute Genomics Platform"/>
            <consortium name="The Broad Institute Genome Sequencing Center for Infectious Disease"/>
            <person name="Wu L."/>
            <person name="Ma J."/>
        </authorList>
    </citation>
    <scope>NUCLEOTIDE SEQUENCE [LARGE SCALE GENOMIC DNA]</scope>
    <source>
        <strain evidence="1 2">JCM 13850</strain>
    </source>
</reference>
<proteinExistence type="predicted"/>
<accession>A0ABN3AJJ5</accession>
<protein>
    <recommendedName>
        <fullName evidence="3">Apea-like HEPN domain-containing protein</fullName>
    </recommendedName>
</protein>
<dbReference type="Proteomes" id="UP001501020">
    <property type="component" value="Unassembled WGS sequence"/>
</dbReference>